<dbReference type="AlphaFoldDB" id="A0A9D2HAK7"/>
<dbReference type="Proteomes" id="UP000824225">
    <property type="component" value="Unassembled WGS sequence"/>
</dbReference>
<dbReference type="EMBL" id="DXAN01000003">
    <property type="protein sequence ID" value="HJA07732.1"/>
    <property type="molecule type" value="Genomic_DNA"/>
</dbReference>
<protein>
    <submittedName>
        <fullName evidence="1">Uncharacterized protein</fullName>
    </submittedName>
</protein>
<proteinExistence type="predicted"/>
<organism evidence="1 2">
    <name type="scientific">Candidatus Mailhella merdigallinarum</name>
    <dbReference type="NCBI Taxonomy" id="2838658"/>
    <lineage>
        <taxon>Bacteria</taxon>
        <taxon>Pseudomonadati</taxon>
        <taxon>Thermodesulfobacteriota</taxon>
        <taxon>Desulfovibrionia</taxon>
        <taxon>Desulfovibrionales</taxon>
        <taxon>Desulfovibrionaceae</taxon>
        <taxon>Mailhella</taxon>
    </lineage>
</organism>
<name>A0A9D2HAK7_9BACT</name>
<sequence>MAIFRCSMFGHIVYDDKLTYQELLDTEARVTALMQNALEECGAQHIDFAPEADALLMECLFSDMDRAAHRVLCDTVIRQLGPGVLARFLFVDRRMDDIAFYFLGRGKWQEQAFSVPTPREALSGRVVRQERNPILPLHPQGLVVCGETMNAATESVPKALPPQDGEKKPA</sequence>
<gene>
    <name evidence="1" type="ORF">H9962_00865</name>
</gene>
<accession>A0A9D2HAK7</accession>
<reference evidence="1" key="2">
    <citation type="submission" date="2021-04" db="EMBL/GenBank/DDBJ databases">
        <authorList>
            <person name="Gilroy R."/>
        </authorList>
    </citation>
    <scope>NUCLEOTIDE SEQUENCE</scope>
    <source>
        <strain evidence="1">CHK186-16707</strain>
    </source>
</reference>
<comment type="caution">
    <text evidence="1">The sequence shown here is derived from an EMBL/GenBank/DDBJ whole genome shotgun (WGS) entry which is preliminary data.</text>
</comment>
<reference evidence="1" key="1">
    <citation type="journal article" date="2021" name="PeerJ">
        <title>Extensive microbial diversity within the chicken gut microbiome revealed by metagenomics and culture.</title>
        <authorList>
            <person name="Gilroy R."/>
            <person name="Ravi A."/>
            <person name="Getino M."/>
            <person name="Pursley I."/>
            <person name="Horton D.L."/>
            <person name="Alikhan N.F."/>
            <person name="Baker D."/>
            <person name="Gharbi K."/>
            <person name="Hall N."/>
            <person name="Watson M."/>
            <person name="Adriaenssens E.M."/>
            <person name="Foster-Nyarko E."/>
            <person name="Jarju S."/>
            <person name="Secka A."/>
            <person name="Antonio M."/>
            <person name="Oren A."/>
            <person name="Chaudhuri R.R."/>
            <person name="La Ragione R."/>
            <person name="Hildebrand F."/>
            <person name="Pallen M.J."/>
        </authorList>
    </citation>
    <scope>NUCLEOTIDE SEQUENCE</scope>
    <source>
        <strain evidence="1">CHK186-16707</strain>
    </source>
</reference>
<evidence type="ECO:0000313" key="2">
    <source>
        <dbReference type="Proteomes" id="UP000824225"/>
    </source>
</evidence>
<evidence type="ECO:0000313" key="1">
    <source>
        <dbReference type="EMBL" id="HJA07732.1"/>
    </source>
</evidence>